<dbReference type="KEGG" id="tact:SG35_029375"/>
<dbReference type="GO" id="GO:0043565">
    <property type="term" value="F:sequence-specific DNA binding"/>
    <property type="evidence" value="ECO:0007669"/>
    <property type="project" value="InterPro"/>
</dbReference>
<evidence type="ECO:0000259" key="4">
    <source>
        <dbReference type="PROSITE" id="PS01124"/>
    </source>
</evidence>
<dbReference type="SMART" id="SM00342">
    <property type="entry name" value="HTH_ARAC"/>
    <property type="match status" value="1"/>
</dbReference>
<dbReference type="AlphaFoldDB" id="A0AAF0C756"/>
<dbReference type="InterPro" id="IPR018060">
    <property type="entry name" value="HTH_AraC"/>
</dbReference>
<gene>
    <name evidence="5" type="ORF">SG35_029375</name>
</gene>
<dbReference type="InterPro" id="IPR050204">
    <property type="entry name" value="AraC_XylS_family_regulators"/>
</dbReference>
<organism evidence="5 6">
    <name type="scientific">Thalassomonas actiniarum</name>
    <dbReference type="NCBI Taxonomy" id="485447"/>
    <lineage>
        <taxon>Bacteria</taxon>
        <taxon>Pseudomonadati</taxon>
        <taxon>Pseudomonadota</taxon>
        <taxon>Gammaproteobacteria</taxon>
        <taxon>Alteromonadales</taxon>
        <taxon>Colwelliaceae</taxon>
        <taxon>Thalassomonas</taxon>
    </lineage>
</organism>
<dbReference type="Pfam" id="PF20240">
    <property type="entry name" value="DUF6597"/>
    <property type="match status" value="1"/>
</dbReference>
<dbReference type="Proteomes" id="UP000032568">
    <property type="component" value="Chromosome pTact"/>
</dbReference>
<dbReference type="InterPro" id="IPR009057">
    <property type="entry name" value="Homeodomain-like_sf"/>
</dbReference>
<evidence type="ECO:0000256" key="3">
    <source>
        <dbReference type="ARBA" id="ARBA00023163"/>
    </source>
</evidence>
<dbReference type="RefSeq" id="WP_044833083.1">
    <property type="nucleotide sequence ID" value="NZ_CP059736.1"/>
</dbReference>
<dbReference type="EMBL" id="CP059736">
    <property type="protein sequence ID" value="WDE02519.1"/>
    <property type="molecule type" value="Genomic_DNA"/>
</dbReference>
<feature type="domain" description="HTH araC/xylS-type" evidence="4">
    <location>
        <begin position="164"/>
        <end position="265"/>
    </location>
</feature>
<dbReference type="Gene3D" id="1.10.10.60">
    <property type="entry name" value="Homeodomain-like"/>
    <property type="match status" value="1"/>
</dbReference>
<dbReference type="PROSITE" id="PS01124">
    <property type="entry name" value="HTH_ARAC_FAMILY_2"/>
    <property type="match status" value="1"/>
</dbReference>
<sequence>MIHWLQAPKSSTVAAYIEYYWLIEKKPGAQSFQFPKLNPDPCAHLIISPDNQAYHYDKAGASDSGKGCHLIFPHLQTFQLDHVKPFIHLGVKFRVGALYSIEVPGCTHPLLDYIEPMNLSDLIKQPSLDASELLKSTRESANDCCKLLDSVLSPWLLSFKQDRYSALTYKAVELLDATPISELGNKLHCAQRTLERTFNKVTGMTLKQCQSMNKLEALLEYLYQRNTDDIDWVEIAYQFGFSDQPHLIRYLKSQLGLTPHSYAKERNLTIDAYGGISQHEFK</sequence>
<evidence type="ECO:0000313" key="5">
    <source>
        <dbReference type="EMBL" id="WDE02519.1"/>
    </source>
</evidence>
<evidence type="ECO:0000256" key="2">
    <source>
        <dbReference type="ARBA" id="ARBA00023125"/>
    </source>
</evidence>
<dbReference type="PANTHER" id="PTHR46796">
    <property type="entry name" value="HTH-TYPE TRANSCRIPTIONAL ACTIVATOR RHAS-RELATED"/>
    <property type="match status" value="1"/>
</dbReference>
<keyword evidence="6" id="KW-1185">Reference proteome</keyword>
<dbReference type="PANTHER" id="PTHR46796:SF13">
    <property type="entry name" value="HTH-TYPE TRANSCRIPTIONAL ACTIVATOR RHAS"/>
    <property type="match status" value="1"/>
</dbReference>
<accession>A0AAF0C756</accession>
<evidence type="ECO:0000313" key="6">
    <source>
        <dbReference type="Proteomes" id="UP000032568"/>
    </source>
</evidence>
<evidence type="ECO:0000256" key="1">
    <source>
        <dbReference type="ARBA" id="ARBA00023015"/>
    </source>
</evidence>
<proteinExistence type="predicted"/>
<dbReference type="SUPFAM" id="SSF46689">
    <property type="entry name" value="Homeodomain-like"/>
    <property type="match status" value="1"/>
</dbReference>
<dbReference type="GO" id="GO:0003700">
    <property type="term" value="F:DNA-binding transcription factor activity"/>
    <property type="evidence" value="ECO:0007669"/>
    <property type="project" value="InterPro"/>
</dbReference>
<dbReference type="InterPro" id="IPR046532">
    <property type="entry name" value="DUF6597"/>
</dbReference>
<dbReference type="Pfam" id="PF12833">
    <property type="entry name" value="HTH_18"/>
    <property type="match status" value="1"/>
</dbReference>
<keyword evidence="3" id="KW-0804">Transcription</keyword>
<keyword evidence="1" id="KW-0805">Transcription regulation</keyword>
<reference evidence="5 6" key="1">
    <citation type="journal article" date="2015" name="Genome Announc.">
        <title>Draft Genome Sequences of Marine Isolates of Thalassomonas viridans and Thalassomonas actiniarum.</title>
        <authorList>
            <person name="Olonade I."/>
            <person name="van Zyl L.J."/>
            <person name="Trindade M."/>
        </authorList>
    </citation>
    <scope>NUCLEOTIDE SEQUENCE [LARGE SCALE GENOMIC DNA]</scope>
    <source>
        <strain evidence="5 6">A5K-106</strain>
    </source>
</reference>
<reference evidence="5 6" key="2">
    <citation type="journal article" date="2022" name="Mar. Drugs">
        <title>Bioassay-Guided Fractionation Leads to the Detection of Cholic Acid Generated by the Rare Thalassomonas sp.</title>
        <authorList>
            <person name="Pheiffer F."/>
            <person name="Schneider Y.K."/>
            <person name="Hansen E.H."/>
            <person name="Andersen J.H."/>
            <person name="Isaksson J."/>
            <person name="Busche T."/>
            <person name="R C."/>
            <person name="Kalinowski J."/>
            <person name="Zyl L.V."/>
            <person name="Trindade M."/>
        </authorList>
    </citation>
    <scope>NUCLEOTIDE SEQUENCE [LARGE SCALE GENOMIC DNA]</scope>
    <source>
        <strain evidence="5 6">A5K-106</strain>
    </source>
</reference>
<name>A0AAF0C756_9GAMM</name>
<keyword evidence="2" id="KW-0238">DNA-binding</keyword>
<protein>
    <submittedName>
        <fullName evidence="5">AraC family transcriptional regulator</fullName>
    </submittedName>
</protein>